<keyword evidence="10" id="KW-1185">Reference proteome</keyword>
<feature type="transmembrane region" description="Helical" evidence="7">
    <location>
        <begin position="386"/>
        <end position="407"/>
    </location>
</feature>
<feature type="transmembrane region" description="Helical" evidence="7">
    <location>
        <begin position="349"/>
        <end position="374"/>
    </location>
</feature>
<feature type="transmembrane region" description="Helical" evidence="7">
    <location>
        <begin position="198"/>
        <end position="217"/>
    </location>
</feature>
<dbReference type="Proteomes" id="UP000186292">
    <property type="component" value="Unassembled WGS sequence"/>
</dbReference>
<dbReference type="PROSITE" id="PS50850">
    <property type="entry name" value="MFS"/>
    <property type="match status" value="1"/>
</dbReference>
<evidence type="ECO:0000313" key="10">
    <source>
        <dbReference type="Proteomes" id="UP000186292"/>
    </source>
</evidence>
<dbReference type="Pfam" id="PF07690">
    <property type="entry name" value="MFS_1"/>
    <property type="match status" value="1"/>
</dbReference>
<comment type="subcellular location">
    <subcellularLocation>
        <location evidence="1">Cell membrane</location>
        <topology evidence="1">Multi-pass membrane protein</topology>
    </subcellularLocation>
</comment>
<feature type="domain" description="Major facilitator superfamily (MFS) profile" evidence="8">
    <location>
        <begin position="25"/>
        <end position="439"/>
    </location>
</feature>
<dbReference type="GO" id="GO:0022857">
    <property type="term" value="F:transmembrane transporter activity"/>
    <property type="evidence" value="ECO:0007669"/>
    <property type="project" value="InterPro"/>
</dbReference>
<keyword evidence="4 7" id="KW-0812">Transmembrane</keyword>
<proteinExistence type="predicted"/>
<protein>
    <submittedName>
        <fullName evidence="9">Sugar phosphate permease</fullName>
    </submittedName>
</protein>
<feature type="transmembrane region" description="Helical" evidence="7">
    <location>
        <begin position="97"/>
        <end position="116"/>
    </location>
</feature>
<dbReference type="InterPro" id="IPR036259">
    <property type="entry name" value="MFS_trans_sf"/>
</dbReference>
<dbReference type="PROSITE" id="PS00216">
    <property type="entry name" value="SUGAR_TRANSPORT_1"/>
    <property type="match status" value="1"/>
</dbReference>
<evidence type="ECO:0000256" key="3">
    <source>
        <dbReference type="ARBA" id="ARBA00022475"/>
    </source>
</evidence>
<dbReference type="PROSITE" id="PS00217">
    <property type="entry name" value="SUGAR_TRANSPORT_2"/>
    <property type="match status" value="1"/>
</dbReference>
<evidence type="ECO:0000256" key="6">
    <source>
        <dbReference type="ARBA" id="ARBA00023136"/>
    </source>
</evidence>
<accession>A0A1N7JER4</accession>
<dbReference type="GO" id="GO:0005886">
    <property type="term" value="C:plasma membrane"/>
    <property type="evidence" value="ECO:0007669"/>
    <property type="project" value="UniProtKB-SubCell"/>
</dbReference>
<dbReference type="SUPFAM" id="SSF103473">
    <property type="entry name" value="MFS general substrate transporter"/>
    <property type="match status" value="1"/>
</dbReference>
<name>A0A1N7JER4_9CORY</name>
<dbReference type="InterPro" id="IPR020846">
    <property type="entry name" value="MFS_dom"/>
</dbReference>
<dbReference type="EMBL" id="FTOF01000006">
    <property type="protein sequence ID" value="SIS47751.1"/>
    <property type="molecule type" value="Genomic_DNA"/>
</dbReference>
<dbReference type="PANTHER" id="PTHR43045">
    <property type="entry name" value="SHIKIMATE TRANSPORTER"/>
    <property type="match status" value="1"/>
</dbReference>
<dbReference type="RefSeq" id="WP_076599331.1">
    <property type="nucleotide sequence ID" value="NZ_CP046976.1"/>
</dbReference>
<dbReference type="OrthoDB" id="8953821at2"/>
<keyword evidence="5 7" id="KW-1133">Transmembrane helix</keyword>
<feature type="transmembrane region" description="Helical" evidence="7">
    <location>
        <begin position="163"/>
        <end position="186"/>
    </location>
</feature>
<evidence type="ECO:0000256" key="2">
    <source>
        <dbReference type="ARBA" id="ARBA00022448"/>
    </source>
</evidence>
<dbReference type="Gene3D" id="1.20.1250.20">
    <property type="entry name" value="MFS general substrate transporter like domains"/>
    <property type="match status" value="2"/>
</dbReference>
<dbReference type="PANTHER" id="PTHR43045:SF1">
    <property type="entry name" value="SHIKIMATE TRANSPORTER"/>
    <property type="match status" value="1"/>
</dbReference>
<evidence type="ECO:0000256" key="4">
    <source>
        <dbReference type="ARBA" id="ARBA00022692"/>
    </source>
</evidence>
<evidence type="ECO:0000256" key="1">
    <source>
        <dbReference type="ARBA" id="ARBA00004651"/>
    </source>
</evidence>
<feature type="transmembrane region" description="Helical" evidence="7">
    <location>
        <begin position="66"/>
        <end position="85"/>
    </location>
</feature>
<gene>
    <name evidence="9" type="ORF">SAMN05444817_10692</name>
</gene>
<evidence type="ECO:0000256" key="7">
    <source>
        <dbReference type="SAM" id="Phobius"/>
    </source>
</evidence>
<keyword evidence="3" id="KW-1003">Cell membrane</keyword>
<keyword evidence="6 7" id="KW-0472">Membrane</keyword>
<organism evidence="9 10">
    <name type="scientific">Corynebacterium appendicis CIP 107643</name>
    <dbReference type="NCBI Taxonomy" id="1161099"/>
    <lineage>
        <taxon>Bacteria</taxon>
        <taxon>Bacillati</taxon>
        <taxon>Actinomycetota</taxon>
        <taxon>Actinomycetes</taxon>
        <taxon>Mycobacteriales</taxon>
        <taxon>Corynebacteriaceae</taxon>
        <taxon>Corynebacterium</taxon>
    </lineage>
</organism>
<reference evidence="10" key="1">
    <citation type="submission" date="2017-01" db="EMBL/GenBank/DDBJ databases">
        <authorList>
            <person name="Varghese N."/>
            <person name="Submissions S."/>
        </authorList>
    </citation>
    <scope>NUCLEOTIDE SEQUENCE [LARGE SCALE GENOMIC DNA]</scope>
    <source>
        <strain evidence="10">DSM 44531</strain>
    </source>
</reference>
<keyword evidence="2" id="KW-0813">Transport</keyword>
<sequence length="459" mass="48347">MVSTPKAASAPLNDDASLTSERRRVVAATTVGTAIEWYDFFLYAATAGLVFKAAMFAPLGPAGGTLVAFLTVGLSFLFRPLGAFLAGHFADKLGRRVVLMVTLLAMGGATTLIGLLPTYETIGVLSPVLLVLLRLVQGISAGGEWGSAVLLAVEHAPDGKRGLFGAGPQIGAPAGLLLSSGALYLMNIIAPGDAFLDWGWRVPFLFSALLVLLGWWVRKGVDESPVYEEMTEISAGQASNPIGALFRNYTPVVIAGALLFAANSVLGYMTTGGYIQNYTTDPDGMAMERGPILFAVTVAGAVWMVSTFFTGWLSDRLGRKTTLVGGFVIQIIAAFVLFPLVNTAEMGKIYAALIFLALALGFTYGQIAALYSELFPASVRASGTSITYAIGAILGGAFAPFIASWIYEATGSSWGITAYLVGASVVGLAVAVSIRERAGIPLDTGHEHLQRTGHFIWQR</sequence>
<feature type="transmembrane region" description="Helical" evidence="7">
    <location>
        <begin position="323"/>
        <end position="343"/>
    </location>
</feature>
<dbReference type="AlphaFoldDB" id="A0A1N7JER4"/>
<dbReference type="InterPro" id="IPR005829">
    <property type="entry name" value="Sugar_transporter_CS"/>
</dbReference>
<dbReference type="InterPro" id="IPR011701">
    <property type="entry name" value="MFS"/>
</dbReference>
<feature type="transmembrane region" description="Helical" evidence="7">
    <location>
        <begin position="413"/>
        <end position="434"/>
    </location>
</feature>
<feature type="transmembrane region" description="Helical" evidence="7">
    <location>
        <begin position="249"/>
        <end position="270"/>
    </location>
</feature>
<evidence type="ECO:0000313" key="9">
    <source>
        <dbReference type="EMBL" id="SIS47751.1"/>
    </source>
</evidence>
<feature type="transmembrane region" description="Helical" evidence="7">
    <location>
        <begin position="290"/>
        <end position="311"/>
    </location>
</feature>
<evidence type="ECO:0000259" key="8">
    <source>
        <dbReference type="PROSITE" id="PS50850"/>
    </source>
</evidence>
<dbReference type="STRING" id="1161099.SAMN05444817_10692"/>
<evidence type="ECO:0000256" key="5">
    <source>
        <dbReference type="ARBA" id="ARBA00022989"/>
    </source>
</evidence>